<proteinExistence type="predicted"/>
<protein>
    <submittedName>
        <fullName evidence="3">Uncharacterized protein</fullName>
    </submittedName>
</protein>
<reference evidence="3 4" key="1">
    <citation type="submission" date="2018-03" db="EMBL/GenBank/DDBJ databases">
        <authorList>
            <person name="Guldener U."/>
        </authorList>
    </citation>
    <scope>NUCLEOTIDE SEQUENCE [LARGE SCALE GENOMIC DNA]</scope>
    <source>
        <strain evidence="3 4">NBRC100155</strain>
    </source>
</reference>
<gene>
    <name evidence="3" type="ORF">UTRI_06449</name>
</gene>
<feature type="region of interest" description="Disordered" evidence="2">
    <location>
        <begin position="454"/>
        <end position="484"/>
    </location>
</feature>
<dbReference type="EMBL" id="OOIN01000033">
    <property type="protein sequence ID" value="SPO30519.1"/>
    <property type="molecule type" value="Genomic_DNA"/>
</dbReference>
<feature type="coiled-coil region" evidence="1">
    <location>
        <begin position="374"/>
        <end position="401"/>
    </location>
</feature>
<feature type="compositionally biased region" description="Polar residues" evidence="2">
    <location>
        <begin position="464"/>
        <end position="477"/>
    </location>
</feature>
<keyword evidence="4" id="KW-1185">Reference proteome</keyword>
<sequence>MPAENIPVWDSSDYTTAVQAAMERGIPDGIAPGTQVKWQQGEARLRSYGQKWLDHTRRNNNTLPETWEAFTASDAEVDQWFWPTAVEVVCSDGSGPTRSSEGALSELEDLWAAWNRIKPPAKVKEAVRKSCMMLVNEHPQTRPPKEKEYSTWEDIEQLIKLGVVDFRIRNLKSHRHDLTKSKTIPIVSDPTLASITDPVLLLAWMAIQDGAFKQVTSLEELENPDLSWLGSRQKTWKIRMRADVAEQPIFRRFSKQQGLGYTAEATQAWTIGDFHNRIESFREQAGLPTFSTTDTRRLCAASFNDPFITQADALHAFGHRPGSRVMVDNYLLDRIEINVLALIRGHKQRVNLISGQGITKKKFVPLSRADEIHLVDADKEVRDLMDKCNNLQTRLKEETGSSGKRSRQEDQLYDSYVAATCELQAARNRVRKRIQAKHSKQDGREMERQIFRHHNLEHSEGAEASTSRARSPWTQESEPSHDQKALERLSRLQELYTACRNCLQQHFDVPIRLEELFQCGARRIGLKRLNELLSTGNGTLTPKWMAYVLKHFANFHSPSEAHGQKCGCTFKKEGSLLAQTCKFSVPDASDASVAMLACH</sequence>
<dbReference type="AlphaFoldDB" id="A0A5C3EMN4"/>
<name>A0A5C3EMN4_9BASI</name>
<evidence type="ECO:0000256" key="2">
    <source>
        <dbReference type="SAM" id="MobiDB-lite"/>
    </source>
</evidence>
<organism evidence="3 4">
    <name type="scientific">Ustilago trichophora</name>
    <dbReference type="NCBI Taxonomy" id="86804"/>
    <lineage>
        <taxon>Eukaryota</taxon>
        <taxon>Fungi</taxon>
        <taxon>Dikarya</taxon>
        <taxon>Basidiomycota</taxon>
        <taxon>Ustilaginomycotina</taxon>
        <taxon>Ustilaginomycetes</taxon>
        <taxon>Ustilaginales</taxon>
        <taxon>Ustilaginaceae</taxon>
        <taxon>Ustilago</taxon>
    </lineage>
</organism>
<keyword evidence="1" id="KW-0175">Coiled coil</keyword>
<evidence type="ECO:0000313" key="3">
    <source>
        <dbReference type="EMBL" id="SPO30519.1"/>
    </source>
</evidence>
<dbReference type="Proteomes" id="UP000324022">
    <property type="component" value="Unassembled WGS sequence"/>
</dbReference>
<evidence type="ECO:0000313" key="4">
    <source>
        <dbReference type="Proteomes" id="UP000324022"/>
    </source>
</evidence>
<dbReference type="OrthoDB" id="3033142at2759"/>
<evidence type="ECO:0000256" key="1">
    <source>
        <dbReference type="SAM" id="Coils"/>
    </source>
</evidence>
<accession>A0A5C3EMN4</accession>